<dbReference type="AlphaFoldDB" id="A0A183F078"/>
<dbReference type="WBParaSite" id="GPUH_0002664901-mRNA-1">
    <property type="protein sequence ID" value="GPUH_0002664901-mRNA-1"/>
    <property type="gene ID" value="GPUH_0002664901"/>
</dbReference>
<sequence length="189" mass="20140">LGHFFGPISQRAGSEVASISSSGSIEGKERRGIRERPASVATSDVAPFGAAATSIYWNERGKAAQQAQKKVVVFFGGSIREFVRSTCSQVLIEQRAGSEVASISSSGSIEGKERRGIRERPASVATSDVASFGAAATSIHWNERGKAAQQAQKKVVIFFGGSIREFVRSTSSQVLIEVFEDICSINPAK</sequence>
<protein>
    <submittedName>
        <fullName evidence="2">DJ-1_PfpI domain-containing protein</fullName>
    </submittedName>
</protein>
<feature type="region of interest" description="Disordered" evidence="1">
    <location>
        <begin position="19"/>
        <end position="38"/>
    </location>
</feature>
<feature type="compositionally biased region" description="Basic and acidic residues" evidence="1">
    <location>
        <begin position="26"/>
        <end position="37"/>
    </location>
</feature>
<evidence type="ECO:0000313" key="2">
    <source>
        <dbReference type="WBParaSite" id="GPUH_0002664901-mRNA-1"/>
    </source>
</evidence>
<proteinExistence type="predicted"/>
<evidence type="ECO:0000256" key="1">
    <source>
        <dbReference type="SAM" id="MobiDB-lite"/>
    </source>
</evidence>
<organism evidence="2">
    <name type="scientific">Gongylonema pulchrum</name>
    <dbReference type="NCBI Taxonomy" id="637853"/>
    <lineage>
        <taxon>Eukaryota</taxon>
        <taxon>Metazoa</taxon>
        <taxon>Ecdysozoa</taxon>
        <taxon>Nematoda</taxon>
        <taxon>Chromadorea</taxon>
        <taxon>Rhabditida</taxon>
        <taxon>Spirurina</taxon>
        <taxon>Spiruromorpha</taxon>
        <taxon>Spiruroidea</taxon>
        <taxon>Gongylonematidae</taxon>
        <taxon>Gongylonema</taxon>
    </lineage>
</organism>
<name>A0A183F078_9BILA</name>
<reference evidence="2" key="1">
    <citation type="submission" date="2016-06" db="UniProtKB">
        <authorList>
            <consortium name="WormBaseParasite"/>
        </authorList>
    </citation>
    <scope>IDENTIFICATION</scope>
</reference>
<accession>A0A183F078</accession>